<feature type="region of interest" description="Disordered" evidence="1">
    <location>
        <begin position="403"/>
        <end position="440"/>
    </location>
</feature>
<comment type="caution">
    <text evidence="3">The sequence shown here is derived from an EMBL/GenBank/DDBJ whole genome shotgun (WGS) entry which is preliminary data.</text>
</comment>
<organism evidence="3 4">
    <name type="scientific">Ascosphaera apis ARSEF 7405</name>
    <dbReference type="NCBI Taxonomy" id="392613"/>
    <lineage>
        <taxon>Eukaryota</taxon>
        <taxon>Fungi</taxon>
        <taxon>Dikarya</taxon>
        <taxon>Ascomycota</taxon>
        <taxon>Pezizomycotina</taxon>
        <taxon>Eurotiomycetes</taxon>
        <taxon>Eurotiomycetidae</taxon>
        <taxon>Onygenales</taxon>
        <taxon>Ascosphaeraceae</taxon>
        <taxon>Ascosphaera</taxon>
    </lineage>
</organism>
<feature type="compositionally biased region" description="Polar residues" evidence="1">
    <location>
        <begin position="422"/>
        <end position="440"/>
    </location>
</feature>
<dbReference type="AlphaFoldDB" id="A0A167WM72"/>
<feature type="compositionally biased region" description="Pro residues" evidence="1">
    <location>
        <begin position="19"/>
        <end position="34"/>
    </location>
</feature>
<dbReference type="InterPro" id="IPR036875">
    <property type="entry name" value="Znf_CCHC_sf"/>
</dbReference>
<evidence type="ECO:0000313" key="3">
    <source>
        <dbReference type="EMBL" id="KZZ89035.1"/>
    </source>
</evidence>
<dbReference type="SMART" id="SM00343">
    <property type="entry name" value="ZnF_C2HC"/>
    <property type="match status" value="2"/>
</dbReference>
<feature type="compositionally biased region" description="Low complexity" evidence="1">
    <location>
        <begin position="84"/>
        <end position="104"/>
    </location>
</feature>
<protein>
    <submittedName>
        <fullName evidence="3">FAD binding domain protein</fullName>
    </submittedName>
</protein>
<dbReference type="EMBL" id="AZGZ01000022">
    <property type="protein sequence ID" value="KZZ89035.1"/>
    <property type="molecule type" value="Genomic_DNA"/>
</dbReference>
<proteinExistence type="predicted"/>
<dbReference type="GO" id="GO:0003676">
    <property type="term" value="F:nucleic acid binding"/>
    <property type="evidence" value="ECO:0007669"/>
    <property type="project" value="InterPro"/>
</dbReference>
<feature type="domain" description="CCHC-type" evidence="2">
    <location>
        <begin position="307"/>
        <end position="323"/>
    </location>
</feature>
<evidence type="ECO:0000256" key="1">
    <source>
        <dbReference type="SAM" id="MobiDB-lite"/>
    </source>
</evidence>
<dbReference type="VEuPathDB" id="FungiDB:AAP_04520"/>
<feature type="compositionally biased region" description="Polar residues" evidence="1">
    <location>
        <begin position="403"/>
        <end position="413"/>
    </location>
</feature>
<evidence type="ECO:0000259" key="2">
    <source>
        <dbReference type="SMART" id="SM00343"/>
    </source>
</evidence>
<dbReference type="Proteomes" id="UP000242877">
    <property type="component" value="Unassembled WGS sequence"/>
</dbReference>
<keyword evidence="4" id="KW-1185">Reference proteome</keyword>
<sequence>MAPSKPATKAAPKATPKLAPKPGPPSATPKPPTSSPNTLASLATALQDRLLALGADSAVYAAVTAYTASVADWALSQVNRLPAAPATATPSPSAPASYAAALQAPPKPLTTKEQRELLVRRPKDPQFNGSAVLAAVNARLRPLVSGSFVGVRALPSGDLIFIADSATTKTAAERTVSQWQSALGDQATVQPKRYTVLVHGVRTSLLPNNAQAANVEALYTANPRLRLQVQILRTWWRKRVERLGKKYSSILLDVATAEQANRLINDGLALDNQIHDVELFDSKCLLTRCFNCQGYNHTATNCRKPRACRLCGSAAHAEDSCRHTEKPDRHKCVNCRGKHPAGHTDCPAHTAELKHVAAARASKSRFFAVAPPDLHSTVTPAKRLASPPPLCSPPTISFSAPVSFTATSASPETQLADELQAADSQPTDTPMTTPNPFLPN</sequence>
<feature type="region of interest" description="Disordered" evidence="1">
    <location>
        <begin position="1"/>
        <end position="38"/>
    </location>
</feature>
<dbReference type="SUPFAM" id="SSF57756">
    <property type="entry name" value="Retrovirus zinc finger-like domains"/>
    <property type="match status" value="1"/>
</dbReference>
<accession>A0A167WM72</accession>
<feature type="domain" description="CCHC-type" evidence="2">
    <location>
        <begin position="288"/>
        <end position="304"/>
    </location>
</feature>
<feature type="compositionally biased region" description="Low complexity" evidence="1">
    <location>
        <begin position="1"/>
        <end position="18"/>
    </location>
</feature>
<dbReference type="Gene3D" id="4.10.60.10">
    <property type="entry name" value="Zinc finger, CCHC-type"/>
    <property type="match status" value="1"/>
</dbReference>
<dbReference type="InterPro" id="IPR001878">
    <property type="entry name" value="Znf_CCHC"/>
</dbReference>
<evidence type="ECO:0000313" key="4">
    <source>
        <dbReference type="Proteomes" id="UP000242877"/>
    </source>
</evidence>
<dbReference type="OrthoDB" id="4849548at2759"/>
<dbReference type="GO" id="GO:0008270">
    <property type="term" value="F:zinc ion binding"/>
    <property type="evidence" value="ECO:0007669"/>
    <property type="project" value="InterPro"/>
</dbReference>
<gene>
    <name evidence="3" type="ORF">AAP_04520</name>
</gene>
<feature type="region of interest" description="Disordered" evidence="1">
    <location>
        <begin position="84"/>
        <end position="109"/>
    </location>
</feature>
<reference evidence="3 4" key="1">
    <citation type="journal article" date="2016" name="Genome Biol. Evol.">
        <title>Divergent and convergent evolution of fungal pathogenicity.</title>
        <authorList>
            <person name="Shang Y."/>
            <person name="Xiao G."/>
            <person name="Zheng P."/>
            <person name="Cen K."/>
            <person name="Zhan S."/>
            <person name="Wang C."/>
        </authorList>
    </citation>
    <scope>NUCLEOTIDE SEQUENCE [LARGE SCALE GENOMIC DNA]</scope>
    <source>
        <strain evidence="3 4">ARSEF 7405</strain>
    </source>
</reference>
<name>A0A167WM72_9EURO</name>